<gene>
    <name evidence="1" type="ORF">LCGC14_0855530</name>
</gene>
<comment type="caution">
    <text evidence="1">The sequence shown here is derived from an EMBL/GenBank/DDBJ whole genome shotgun (WGS) entry which is preliminary data.</text>
</comment>
<dbReference type="EMBL" id="LAZR01002573">
    <property type="protein sequence ID" value="KKN28313.1"/>
    <property type="molecule type" value="Genomic_DNA"/>
</dbReference>
<protein>
    <submittedName>
        <fullName evidence="1">Uncharacterized protein</fullName>
    </submittedName>
</protein>
<accession>A0A0F9SG35</accession>
<evidence type="ECO:0000313" key="1">
    <source>
        <dbReference type="EMBL" id="KKN28313.1"/>
    </source>
</evidence>
<name>A0A0F9SG35_9ZZZZ</name>
<dbReference type="AlphaFoldDB" id="A0A0F9SG35"/>
<sequence>MGYKKHNVEVAVCFTDGTWESTFTTVEDFEEEAAERVAEDKVLKDFSAHPTKVVSFVKTIYIEDYE</sequence>
<reference evidence="1" key="1">
    <citation type="journal article" date="2015" name="Nature">
        <title>Complex archaea that bridge the gap between prokaryotes and eukaryotes.</title>
        <authorList>
            <person name="Spang A."/>
            <person name="Saw J.H."/>
            <person name="Jorgensen S.L."/>
            <person name="Zaremba-Niedzwiedzka K."/>
            <person name="Martijn J."/>
            <person name="Lind A.E."/>
            <person name="van Eijk R."/>
            <person name="Schleper C."/>
            <person name="Guy L."/>
            <person name="Ettema T.J."/>
        </authorList>
    </citation>
    <scope>NUCLEOTIDE SEQUENCE</scope>
</reference>
<proteinExistence type="predicted"/>
<organism evidence="1">
    <name type="scientific">marine sediment metagenome</name>
    <dbReference type="NCBI Taxonomy" id="412755"/>
    <lineage>
        <taxon>unclassified sequences</taxon>
        <taxon>metagenomes</taxon>
        <taxon>ecological metagenomes</taxon>
    </lineage>
</organism>